<dbReference type="AlphaFoldDB" id="A0A124C4U9"/>
<feature type="domain" description="DUF397" evidence="1">
    <location>
        <begin position="8"/>
        <end position="60"/>
    </location>
</feature>
<evidence type="ECO:0000259" key="1">
    <source>
        <dbReference type="Pfam" id="PF04149"/>
    </source>
</evidence>
<dbReference type="Pfam" id="PF04149">
    <property type="entry name" value="DUF397"/>
    <property type="match status" value="1"/>
</dbReference>
<gene>
    <name evidence="2" type="ORF">SsS58_05997</name>
</gene>
<protein>
    <recommendedName>
        <fullName evidence="1">DUF397 domain-containing protein</fullName>
    </recommendedName>
</protein>
<sequence>MPTRSEHQWFKSSYSGGSGTECVEAAFVRDGCAVRDSQNPSDRRLTFSSHAWANFLRALRDTKL</sequence>
<name>A0A124C4U9_STRSC</name>
<dbReference type="EMBL" id="BCMM01000032">
    <property type="protein sequence ID" value="GAQ65587.1"/>
    <property type="molecule type" value="Genomic_DNA"/>
</dbReference>
<proteinExistence type="predicted"/>
<reference evidence="3" key="3">
    <citation type="submission" date="2016-02" db="EMBL/GenBank/DDBJ databases">
        <title>Draft genome of pathogenic Streptomyces sp. in Japan.</title>
        <authorList>
            <person name="Tomihama T."/>
            <person name="Ikenaga M."/>
            <person name="Sakai M."/>
            <person name="Okubo T."/>
            <person name="Ikeda S."/>
        </authorList>
    </citation>
    <scope>NUCLEOTIDE SEQUENCE [LARGE SCALE GENOMIC DNA]</scope>
    <source>
        <strain evidence="3">S58</strain>
    </source>
</reference>
<dbReference type="RefSeq" id="WP_079081924.1">
    <property type="nucleotide sequence ID" value="NZ_BCMM01000032.1"/>
</dbReference>
<accession>A0A124C4U9</accession>
<dbReference type="Proteomes" id="UP000067448">
    <property type="component" value="Unassembled WGS sequence"/>
</dbReference>
<reference evidence="3" key="1">
    <citation type="submission" date="2015-11" db="EMBL/GenBank/DDBJ databases">
        <authorList>
            <consortium name="Cross-ministerial Strategic Innovation Promotion Program (SIP) consortium"/>
            <person name="Tomihama T."/>
            <person name="Ikenaga M."/>
            <person name="Sakai M."/>
            <person name="Okubo T."/>
            <person name="Ikeda S."/>
        </authorList>
    </citation>
    <scope>NUCLEOTIDE SEQUENCE [LARGE SCALE GENOMIC DNA]</scope>
    <source>
        <strain evidence="3">S58</strain>
    </source>
</reference>
<evidence type="ECO:0000313" key="3">
    <source>
        <dbReference type="Proteomes" id="UP000067448"/>
    </source>
</evidence>
<organism evidence="2 3">
    <name type="scientific">Streptomyces scabiei</name>
    <dbReference type="NCBI Taxonomy" id="1930"/>
    <lineage>
        <taxon>Bacteria</taxon>
        <taxon>Bacillati</taxon>
        <taxon>Actinomycetota</taxon>
        <taxon>Actinomycetes</taxon>
        <taxon>Kitasatosporales</taxon>
        <taxon>Streptomycetaceae</taxon>
        <taxon>Streptomyces</taxon>
    </lineage>
</organism>
<comment type="caution">
    <text evidence="2">The sequence shown here is derived from an EMBL/GenBank/DDBJ whole genome shotgun (WGS) entry which is preliminary data.</text>
</comment>
<evidence type="ECO:0000313" key="2">
    <source>
        <dbReference type="EMBL" id="GAQ65587.1"/>
    </source>
</evidence>
<reference evidence="2 3" key="2">
    <citation type="journal article" date="2016" name="Genome Announc.">
        <title>Draft Genome Sequences of Streptomyces scabiei S58, Streptomyces turgidiscabies T45, and Streptomyces acidiscabies a10, the Pathogens of Potato Common Scab, Isolated in Japan.</title>
        <authorList>
            <person name="Tomihama T."/>
            <person name="Nishi Y."/>
            <person name="Sakai M."/>
            <person name="Ikenaga M."/>
            <person name="Okubo T."/>
            <person name="Ikeda S."/>
        </authorList>
    </citation>
    <scope>NUCLEOTIDE SEQUENCE [LARGE SCALE GENOMIC DNA]</scope>
    <source>
        <strain evidence="2 3">S58</strain>
    </source>
</reference>
<dbReference type="OrthoDB" id="4323652at2"/>
<dbReference type="InterPro" id="IPR007278">
    <property type="entry name" value="DUF397"/>
</dbReference>